<dbReference type="PROSITE" id="PS51669">
    <property type="entry name" value="4FE4S_MOW_BIS_MGD"/>
    <property type="match status" value="1"/>
</dbReference>
<dbReference type="Gene3D" id="3.40.50.12440">
    <property type="match status" value="2"/>
</dbReference>
<keyword evidence="7" id="KW-0732">Signal</keyword>
<dbReference type="SMART" id="SM00926">
    <property type="entry name" value="Molybdop_Fe4S4"/>
    <property type="match status" value="1"/>
</dbReference>
<dbReference type="Proteomes" id="UP000462621">
    <property type="component" value="Unassembled WGS sequence"/>
</dbReference>
<dbReference type="PROSITE" id="PS00932">
    <property type="entry name" value="MOLYBDOPTERIN_PROK_3"/>
    <property type="match status" value="1"/>
</dbReference>
<evidence type="ECO:0000256" key="5">
    <source>
        <dbReference type="ARBA" id="ARBA00022505"/>
    </source>
</evidence>
<dbReference type="Gene3D" id="3.40.50.740">
    <property type="match status" value="1"/>
</dbReference>
<dbReference type="Pfam" id="PF00384">
    <property type="entry name" value="Molybdopterin"/>
    <property type="match status" value="1"/>
</dbReference>
<dbReference type="RefSeq" id="WP_161157488.1">
    <property type="nucleotide sequence ID" value="NZ_WEKT01000042.1"/>
</dbReference>
<evidence type="ECO:0000313" key="13">
    <source>
        <dbReference type="Proteomes" id="UP000462621"/>
    </source>
</evidence>
<accession>A0A7X4LN22</accession>
<dbReference type="GO" id="GO:0051539">
    <property type="term" value="F:4 iron, 4 sulfur cluster binding"/>
    <property type="evidence" value="ECO:0007669"/>
    <property type="project" value="UniProtKB-KW"/>
</dbReference>
<evidence type="ECO:0000313" key="12">
    <source>
        <dbReference type="EMBL" id="MZI95008.1"/>
    </source>
</evidence>
<keyword evidence="6" id="KW-0479">Metal-binding</keyword>
<dbReference type="GO" id="GO:0030151">
    <property type="term" value="F:molybdenum ion binding"/>
    <property type="evidence" value="ECO:0007669"/>
    <property type="project" value="InterPro"/>
</dbReference>
<proteinExistence type="inferred from homology"/>
<evidence type="ECO:0000256" key="8">
    <source>
        <dbReference type="ARBA" id="ARBA00023002"/>
    </source>
</evidence>
<dbReference type="CDD" id="cd02794">
    <property type="entry name" value="MopB_CT_DmsA-EC"/>
    <property type="match status" value="1"/>
</dbReference>
<dbReference type="Pfam" id="PF04879">
    <property type="entry name" value="Molybdop_Fe4S4"/>
    <property type="match status" value="1"/>
</dbReference>
<comment type="cofactor">
    <cofactor evidence="1">
        <name>Mo-bis(molybdopterin guanine dinucleotide)</name>
        <dbReference type="ChEBI" id="CHEBI:60539"/>
    </cofactor>
</comment>
<dbReference type="SUPFAM" id="SSF50692">
    <property type="entry name" value="ADC-like"/>
    <property type="match status" value="1"/>
</dbReference>
<evidence type="ECO:0000256" key="7">
    <source>
        <dbReference type="ARBA" id="ARBA00022729"/>
    </source>
</evidence>
<protein>
    <submittedName>
        <fullName evidence="12">Molybdopterin-dependent oxidoreductase</fullName>
    </submittedName>
</protein>
<dbReference type="NCBIfam" id="TIGR02166">
    <property type="entry name" value="dmsA_ynfE"/>
    <property type="match status" value="1"/>
</dbReference>
<dbReference type="InterPro" id="IPR006657">
    <property type="entry name" value="MoPterin_dinucl-bd_dom"/>
</dbReference>
<evidence type="ECO:0000259" key="11">
    <source>
        <dbReference type="PROSITE" id="PS51669"/>
    </source>
</evidence>
<keyword evidence="10" id="KW-0411">Iron-sulfur</keyword>
<dbReference type="PROSITE" id="PS00551">
    <property type="entry name" value="MOLYBDOPTERIN_PROK_1"/>
    <property type="match status" value="1"/>
</dbReference>
<dbReference type="InterPro" id="IPR006655">
    <property type="entry name" value="Mopterin_OxRdtase_prok_CS"/>
</dbReference>
<keyword evidence="5" id="KW-0500">Molybdenum</keyword>
<dbReference type="GO" id="GO:0043546">
    <property type="term" value="F:molybdopterin cofactor binding"/>
    <property type="evidence" value="ECO:0007669"/>
    <property type="project" value="InterPro"/>
</dbReference>
<dbReference type="SUPFAM" id="SSF53706">
    <property type="entry name" value="Formate dehydrogenase/DMSO reductase, domains 1-3"/>
    <property type="match status" value="1"/>
</dbReference>
<dbReference type="CDD" id="cd02770">
    <property type="entry name" value="MopB_DmsA-EC"/>
    <property type="match status" value="1"/>
</dbReference>
<name>A0A7X4LN22_9VIBR</name>
<dbReference type="InterPro" id="IPR027467">
    <property type="entry name" value="MopterinOxRdtase_cofactor_BS"/>
</dbReference>
<evidence type="ECO:0000256" key="1">
    <source>
        <dbReference type="ARBA" id="ARBA00001942"/>
    </source>
</evidence>
<comment type="caution">
    <text evidence="12">The sequence shown here is derived from an EMBL/GenBank/DDBJ whole genome shotgun (WGS) entry which is preliminary data.</text>
</comment>
<evidence type="ECO:0000256" key="6">
    <source>
        <dbReference type="ARBA" id="ARBA00022723"/>
    </source>
</evidence>
<evidence type="ECO:0000256" key="4">
    <source>
        <dbReference type="ARBA" id="ARBA00022485"/>
    </source>
</evidence>
<dbReference type="InterPro" id="IPR006311">
    <property type="entry name" value="TAT_signal"/>
</dbReference>
<dbReference type="PANTHER" id="PTHR43742:SF8">
    <property type="entry name" value="ANAEROBIC DIMETHYL SULFOXIDE REDUCTASE, SUBUNIT A"/>
    <property type="match status" value="1"/>
</dbReference>
<sequence>MSKLSFLNVETTRRQLLEYSGKVGAGAALLSSLTTLPFSKSVLAKEVAADQESIFKHSACLVNCGSRCALRVRVENDRITQVEPEIPANEDVFGQHQIRPCLRGRSNKFRVYNPDRLKYPMKRVGKRGEGKFKRISWDEATKYIADEIVRIREKYGNESIFYQYATGAYYHTQGRPAWQRLLNLAGGYLQYFNSYSTAQITTATPYTYGLYEGSMFSQVAHSDLVVLFGLNVSETRMSGGGEVEELRRALEKSHARVIVIDPRFTDSAVVEHAEWLPIRPTSDAALVAGLVHTMIKEELLDEKQIDQYAVGFSRASLPSSAKQNASYKDYVMGTGDDGIEKTADWAADITGIPATRITQLAREIATAKAAYICQGWGPQRHGNGEQTARAIQILPIIANQFGRLGTNNGNWPEGVNYKVPYLPTGTNPVQVKIPVYTWTDAIAHPEIITPQTHHLQGAEKLSSGIKMIFNQAGNVLANQHGELNRTRKILEDDTLCETIVVIDNHMTATAKFADILLPETTYLEASDLVGNSYATGSHQYMISMENTITPLWECRSTYDVCVDIARHLGLEKAFTEGRTQAQWVELNYEQVRKERPHLPDFSEVKGTGVVEQFLSPMAEVPVMAEFYDDPKAHPLTTPSGKVEIYSAALQTLQDTWTLPKGDRISAIPEFLTVPDTPWDKKLNKKYPLQLSGFHTKGHAHSTYASVGVLKEAVPNQVWINPIDARERGIANNDMVKVFNDRGTVMIEAKVTHRILPGVAAMPEGAWSVVKNGIDIGGCINSITSHRITPLAKGNPQHTNLVEIKRA</sequence>
<dbReference type="Gene3D" id="2.40.40.20">
    <property type="match status" value="1"/>
</dbReference>
<comment type="similarity">
    <text evidence="3">Belongs to the prokaryotic molybdopterin-containing oxidoreductase family.</text>
</comment>
<keyword evidence="8" id="KW-0560">Oxidoreductase</keyword>
<comment type="cofactor">
    <cofactor evidence="2">
        <name>[4Fe-4S] cluster</name>
        <dbReference type="ChEBI" id="CHEBI:49883"/>
    </cofactor>
</comment>
<dbReference type="PROSITE" id="PS00490">
    <property type="entry name" value="MOLYBDOPTERIN_PROK_2"/>
    <property type="match status" value="1"/>
</dbReference>
<dbReference type="InterPro" id="IPR006963">
    <property type="entry name" value="Mopterin_OxRdtase_4Fe-4S_dom"/>
</dbReference>
<dbReference type="InterPro" id="IPR006656">
    <property type="entry name" value="Mopterin_OxRdtase"/>
</dbReference>
<keyword evidence="4" id="KW-0004">4Fe-4S</keyword>
<dbReference type="GO" id="GO:0030288">
    <property type="term" value="C:outer membrane-bounded periplasmic space"/>
    <property type="evidence" value="ECO:0007669"/>
    <property type="project" value="TreeGrafter"/>
</dbReference>
<dbReference type="Gene3D" id="3.40.228.10">
    <property type="entry name" value="Dimethylsulfoxide Reductase, domain 2"/>
    <property type="match status" value="1"/>
</dbReference>
<evidence type="ECO:0000256" key="10">
    <source>
        <dbReference type="ARBA" id="ARBA00023014"/>
    </source>
</evidence>
<dbReference type="Pfam" id="PF01568">
    <property type="entry name" value="Molydop_binding"/>
    <property type="match status" value="1"/>
</dbReference>
<gene>
    <name evidence="12" type="ORF">F9817_17665</name>
</gene>
<dbReference type="InterPro" id="IPR011888">
    <property type="entry name" value="Anaer_DMSO_reductase"/>
</dbReference>
<dbReference type="GO" id="GO:0009055">
    <property type="term" value="F:electron transfer activity"/>
    <property type="evidence" value="ECO:0007669"/>
    <property type="project" value="TreeGrafter"/>
</dbReference>
<dbReference type="PROSITE" id="PS51318">
    <property type="entry name" value="TAT"/>
    <property type="match status" value="1"/>
</dbReference>
<dbReference type="InterPro" id="IPR009010">
    <property type="entry name" value="Asp_de-COase-like_dom_sf"/>
</dbReference>
<dbReference type="AlphaFoldDB" id="A0A7X4LN22"/>
<organism evidence="12 13">
    <name type="scientific">Vibrio eleionomae</name>
    <dbReference type="NCBI Taxonomy" id="2653505"/>
    <lineage>
        <taxon>Bacteria</taxon>
        <taxon>Pseudomonadati</taxon>
        <taxon>Pseudomonadota</taxon>
        <taxon>Gammaproteobacteria</taxon>
        <taxon>Vibrionales</taxon>
        <taxon>Vibrionaceae</taxon>
        <taxon>Vibrio</taxon>
    </lineage>
</organism>
<keyword evidence="13" id="KW-1185">Reference proteome</keyword>
<evidence type="ECO:0000256" key="9">
    <source>
        <dbReference type="ARBA" id="ARBA00023004"/>
    </source>
</evidence>
<feature type="domain" description="4Fe-4S Mo/W bis-MGD-type" evidence="11">
    <location>
        <begin position="53"/>
        <end position="115"/>
    </location>
</feature>
<dbReference type="InterPro" id="IPR050612">
    <property type="entry name" value="Prok_Mopterin_Oxidored"/>
</dbReference>
<reference evidence="12 13" key="1">
    <citation type="submission" date="2019-10" db="EMBL/GenBank/DDBJ databases">
        <title>Vibrio sp. nov. isolated from a shrimp pond.</title>
        <authorList>
            <person name="Gomez-Gil B."/>
            <person name="Enciso-Ibarra J."/>
            <person name="Enciso-Ibarra K."/>
            <person name="Bolan-Mejia C."/>
        </authorList>
    </citation>
    <scope>NUCLEOTIDE SEQUENCE [LARGE SCALE GENOMIC DNA]</scope>
    <source>
        <strain evidence="12 13">CAIM 722</strain>
    </source>
</reference>
<keyword evidence="9" id="KW-0408">Iron</keyword>
<dbReference type="GO" id="GO:0009061">
    <property type="term" value="P:anaerobic respiration"/>
    <property type="evidence" value="ECO:0007669"/>
    <property type="project" value="TreeGrafter"/>
</dbReference>
<dbReference type="GO" id="GO:0009389">
    <property type="term" value="F:dimethyl sulfoxide reductase activity"/>
    <property type="evidence" value="ECO:0007669"/>
    <property type="project" value="InterPro"/>
</dbReference>
<dbReference type="EMBL" id="WEKT01000042">
    <property type="protein sequence ID" value="MZI95008.1"/>
    <property type="molecule type" value="Genomic_DNA"/>
</dbReference>
<evidence type="ECO:0000256" key="3">
    <source>
        <dbReference type="ARBA" id="ARBA00010312"/>
    </source>
</evidence>
<evidence type="ECO:0000256" key="2">
    <source>
        <dbReference type="ARBA" id="ARBA00001966"/>
    </source>
</evidence>
<dbReference type="PANTHER" id="PTHR43742">
    <property type="entry name" value="TRIMETHYLAMINE-N-OXIDE REDUCTASE"/>
    <property type="match status" value="1"/>
</dbReference>